<feature type="transmembrane region" description="Helical" evidence="1">
    <location>
        <begin position="32"/>
        <end position="53"/>
    </location>
</feature>
<proteinExistence type="predicted"/>
<protein>
    <submittedName>
        <fullName evidence="2">Uncharacterized protein</fullName>
    </submittedName>
</protein>
<name>D2Q3Q7_KRIFD</name>
<dbReference type="STRING" id="479435.Kfla_6940"/>
<accession>D2Q3Q7</accession>
<evidence type="ECO:0000313" key="3">
    <source>
        <dbReference type="Proteomes" id="UP000007967"/>
    </source>
</evidence>
<dbReference type="RefSeq" id="WP_012924481.1">
    <property type="nucleotide sequence ID" value="NC_013729.1"/>
</dbReference>
<feature type="transmembrane region" description="Helical" evidence="1">
    <location>
        <begin position="65"/>
        <end position="92"/>
    </location>
</feature>
<organism evidence="2 3">
    <name type="scientific">Kribbella flavida (strain DSM 17836 / JCM 10339 / NBRC 14399)</name>
    <dbReference type="NCBI Taxonomy" id="479435"/>
    <lineage>
        <taxon>Bacteria</taxon>
        <taxon>Bacillati</taxon>
        <taxon>Actinomycetota</taxon>
        <taxon>Actinomycetes</taxon>
        <taxon>Propionibacteriales</taxon>
        <taxon>Kribbellaceae</taxon>
        <taxon>Kribbella</taxon>
    </lineage>
</organism>
<dbReference type="eggNOG" id="ENOG50342GI">
    <property type="taxonomic scope" value="Bacteria"/>
</dbReference>
<dbReference type="KEGG" id="kfl:Kfla_6940"/>
<dbReference type="EMBL" id="CP001736">
    <property type="protein sequence ID" value="ADB35929.1"/>
    <property type="molecule type" value="Genomic_DNA"/>
</dbReference>
<dbReference type="OrthoDB" id="3539663at2"/>
<evidence type="ECO:0000313" key="2">
    <source>
        <dbReference type="EMBL" id="ADB35929.1"/>
    </source>
</evidence>
<keyword evidence="1" id="KW-1133">Transmembrane helix</keyword>
<reference evidence="3" key="1">
    <citation type="submission" date="2009-09" db="EMBL/GenBank/DDBJ databases">
        <title>The complete genome of Kribbella flavida DSM 17836.</title>
        <authorList>
            <consortium name="US DOE Joint Genome Institute (JGI-PGF)"/>
            <person name="Lucas S."/>
            <person name="Copeland A."/>
            <person name="Lapidus A."/>
            <person name="Glavina del Rio T."/>
            <person name="Dalin E."/>
            <person name="Tice H."/>
            <person name="Bruce D."/>
            <person name="Goodwin L."/>
            <person name="Pitluck S."/>
            <person name="Kyrpides N."/>
            <person name="Mavromatis K."/>
            <person name="Ivanova N."/>
            <person name="Saunders E."/>
            <person name="Brettin T."/>
            <person name="Detter J.C."/>
            <person name="Han C."/>
            <person name="Larimer F."/>
            <person name="Land M."/>
            <person name="Hauser L."/>
            <person name="Markowitz V."/>
            <person name="Cheng J.-F."/>
            <person name="Hugenholtz P."/>
            <person name="Woyke T."/>
            <person name="Wu D."/>
            <person name="Pukall R."/>
            <person name="Klenk H.-P."/>
            <person name="Eisen J.A."/>
        </authorList>
    </citation>
    <scope>NUCLEOTIDE SEQUENCE [LARGE SCALE GENOMIC DNA]</scope>
    <source>
        <strain evidence="3">DSM 17836 / JCM 10339 / NBRC 14399</strain>
    </source>
</reference>
<keyword evidence="3" id="KW-1185">Reference proteome</keyword>
<sequence>MTKMLLAAPALFIAYGIVRLIDGTDGAHGPGLAWTVGHLLFLLAFFLYAAVLLHLRRLAGSPRRLANVATAAGLIGVLAFVRVIVIDLIVGFRAADRPEMSRIGAEYDRWPGDLGLYDALTPSALCSSWPVC</sequence>
<dbReference type="HOGENOM" id="CLU_1914315_0_0_11"/>
<evidence type="ECO:0000256" key="1">
    <source>
        <dbReference type="SAM" id="Phobius"/>
    </source>
</evidence>
<dbReference type="Proteomes" id="UP000007967">
    <property type="component" value="Chromosome"/>
</dbReference>
<reference evidence="2 3" key="2">
    <citation type="journal article" date="2010" name="Stand. Genomic Sci.">
        <title>Complete genome sequence of Kribbella flavida type strain (IFO 14399).</title>
        <authorList>
            <person name="Pukall R."/>
            <person name="Lapidus A."/>
            <person name="Glavina Del Rio T."/>
            <person name="Copeland A."/>
            <person name="Tice H."/>
            <person name="Cheng J.-F."/>
            <person name="Lucas S."/>
            <person name="Chen F."/>
            <person name="Nolan M."/>
            <person name="LaButti K."/>
            <person name="Pati A."/>
            <person name="Ivanova N."/>
            <person name="Mavrommatis K."/>
            <person name="Mikhailova N."/>
            <person name="Pitluck S."/>
            <person name="Bruce D."/>
            <person name="Goodwin L."/>
            <person name="Land M."/>
            <person name="Hauser L."/>
            <person name="Chang Y.-J."/>
            <person name="Jeffries C.D."/>
            <person name="Chen A."/>
            <person name="Palaniappan K."/>
            <person name="Chain P."/>
            <person name="Rohde M."/>
            <person name="Goeker M."/>
            <person name="Bristow J."/>
            <person name="Eisen J.A."/>
            <person name="Markowitz V."/>
            <person name="Hugenholtz P."/>
            <person name="Kyrpides N.C."/>
            <person name="Klenk H.-P."/>
            <person name="Brettin T."/>
        </authorList>
    </citation>
    <scope>NUCLEOTIDE SEQUENCE [LARGE SCALE GENOMIC DNA]</scope>
    <source>
        <strain evidence="3">DSM 17836 / JCM 10339 / NBRC 14399</strain>
    </source>
</reference>
<keyword evidence="1" id="KW-0472">Membrane</keyword>
<keyword evidence="1" id="KW-0812">Transmembrane</keyword>
<dbReference type="AlphaFoldDB" id="D2Q3Q7"/>
<gene>
    <name evidence="2" type="ordered locus">Kfla_6940</name>
</gene>